<keyword evidence="2" id="KW-1185">Reference proteome</keyword>
<name>A0A8T2FX10_ARASU</name>
<dbReference type="Proteomes" id="UP000694251">
    <property type="component" value="Chromosome 2"/>
</dbReference>
<reference evidence="1 2" key="1">
    <citation type="submission" date="2020-12" db="EMBL/GenBank/DDBJ databases">
        <title>Concerted genomic and epigenomic changes stabilize Arabidopsis allopolyploids.</title>
        <authorList>
            <person name="Chen Z."/>
        </authorList>
    </citation>
    <scope>NUCLEOTIDE SEQUENCE [LARGE SCALE GENOMIC DNA]</scope>
    <source>
        <strain evidence="1">As9502</strain>
        <tissue evidence="1">Leaf</tissue>
    </source>
</reference>
<gene>
    <name evidence="1" type="ORF">ISN44_As02g004150</name>
</gene>
<dbReference type="EMBL" id="JAEFBJ010000002">
    <property type="protein sequence ID" value="KAG7640567.1"/>
    <property type="molecule type" value="Genomic_DNA"/>
</dbReference>
<evidence type="ECO:0000313" key="2">
    <source>
        <dbReference type="Proteomes" id="UP000694251"/>
    </source>
</evidence>
<comment type="caution">
    <text evidence="1">The sequence shown here is derived from an EMBL/GenBank/DDBJ whole genome shotgun (WGS) entry which is preliminary data.</text>
</comment>
<evidence type="ECO:0000313" key="1">
    <source>
        <dbReference type="EMBL" id="KAG7640567.1"/>
    </source>
</evidence>
<protein>
    <submittedName>
        <fullName evidence="1">Uncharacterized protein</fullName>
    </submittedName>
</protein>
<accession>A0A8T2FX10</accession>
<organism evidence="1 2">
    <name type="scientific">Arabidopsis suecica</name>
    <name type="common">Swedish thale-cress</name>
    <name type="synonym">Cardaminopsis suecica</name>
    <dbReference type="NCBI Taxonomy" id="45249"/>
    <lineage>
        <taxon>Eukaryota</taxon>
        <taxon>Viridiplantae</taxon>
        <taxon>Streptophyta</taxon>
        <taxon>Embryophyta</taxon>
        <taxon>Tracheophyta</taxon>
        <taxon>Spermatophyta</taxon>
        <taxon>Magnoliopsida</taxon>
        <taxon>eudicotyledons</taxon>
        <taxon>Gunneridae</taxon>
        <taxon>Pentapetalae</taxon>
        <taxon>rosids</taxon>
        <taxon>malvids</taxon>
        <taxon>Brassicales</taxon>
        <taxon>Brassicaceae</taxon>
        <taxon>Camelineae</taxon>
        <taxon>Arabidopsis</taxon>
    </lineage>
</organism>
<sequence>MVLLVTPVAYATHILVGVGMAKKKSRLSLRSNRVWDPGGFLVEDATKTTYSFYSTMWALLFGEEGFDIGIRKRVKWTRGGWRLEVGINDGDHLELKTVKMKLKRNAANNLDPS</sequence>
<dbReference type="AlphaFoldDB" id="A0A8T2FX10"/>
<proteinExistence type="predicted"/>